<keyword evidence="3 5" id="KW-0819">tRNA processing</keyword>
<evidence type="ECO:0000313" key="10">
    <source>
        <dbReference type="Proteomes" id="UP000003936"/>
    </source>
</evidence>
<dbReference type="HAMAP" id="MF_01080">
    <property type="entry name" value="TruB_bact"/>
    <property type="match status" value="1"/>
</dbReference>
<evidence type="ECO:0000259" key="6">
    <source>
        <dbReference type="Pfam" id="PF01509"/>
    </source>
</evidence>
<accession>J3TXI8</accession>
<dbReference type="CDD" id="cd02573">
    <property type="entry name" value="PseudoU_synth_EcTruB"/>
    <property type="match status" value="1"/>
</dbReference>
<dbReference type="RefSeq" id="WP_014888188.1">
    <property type="nucleotide sequence ID" value="NC_018419.1"/>
</dbReference>
<name>J3TXI8_9ENTR</name>
<dbReference type="SUPFAM" id="SSF55120">
    <property type="entry name" value="Pseudouridine synthase"/>
    <property type="match status" value="1"/>
</dbReference>
<dbReference type="InterPro" id="IPR015240">
    <property type="entry name" value="tRNA_sdUridine_synth_fam1_C"/>
</dbReference>
<dbReference type="HOGENOM" id="CLU_032087_0_3_6"/>
<dbReference type="GO" id="GO:0160148">
    <property type="term" value="F:tRNA pseudouridine(55) synthase activity"/>
    <property type="evidence" value="ECO:0007669"/>
    <property type="project" value="UniProtKB-EC"/>
</dbReference>
<dbReference type="Pfam" id="PF09157">
    <property type="entry name" value="TruB-C_2"/>
    <property type="match status" value="1"/>
</dbReference>
<dbReference type="Pfam" id="PF16198">
    <property type="entry name" value="TruB_C_2"/>
    <property type="match status" value="1"/>
</dbReference>
<dbReference type="GO" id="GO:1990481">
    <property type="term" value="P:mRNA pseudouridine synthesis"/>
    <property type="evidence" value="ECO:0007669"/>
    <property type="project" value="TreeGrafter"/>
</dbReference>
<evidence type="ECO:0000256" key="3">
    <source>
        <dbReference type="ARBA" id="ARBA00022694"/>
    </source>
</evidence>
<evidence type="ECO:0000256" key="1">
    <source>
        <dbReference type="ARBA" id="ARBA00000385"/>
    </source>
</evidence>
<dbReference type="InterPro" id="IPR020103">
    <property type="entry name" value="PsdUridine_synth_cat_dom_sf"/>
</dbReference>
<evidence type="ECO:0000256" key="4">
    <source>
        <dbReference type="ARBA" id="ARBA00023235"/>
    </source>
</evidence>
<dbReference type="FunFam" id="3.30.2350.10:FF:000003">
    <property type="entry name" value="tRNA pseudouridine synthase B"/>
    <property type="match status" value="1"/>
</dbReference>
<feature type="domain" description="tRNA pseudouridylate synthase B C-terminal" evidence="8">
    <location>
        <begin position="181"/>
        <end position="247"/>
    </location>
</feature>
<dbReference type="GO" id="GO:0031119">
    <property type="term" value="P:tRNA pseudouridine synthesis"/>
    <property type="evidence" value="ECO:0007669"/>
    <property type="project" value="UniProtKB-UniRule"/>
</dbReference>
<dbReference type="Gene3D" id="2.30.130.10">
    <property type="entry name" value="PUA domain"/>
    <property type="match status" value="1"/>
</dbReference>
<dbReference type="InterPro" id="IPR015947">
    <property type="entry name" value="PUA-like_sf"/>
</dbReference>
<comment type="function">
    <text evidence="5">Responsible for synthesis of pseudouridine from uracil-55 in the psi GC loop of transfer RNAs.</text>
</comment>
<dbReference type="CDD" id="cd21152">
    <property type="entry name" value="PUA_TruB_bacterial"/>
    <property type="match status" value="1"/>
</dbReference>
<dbReference type="InterPro" id="IPR032819">
    <property type="entry name" value="TruB_C"/>
</dbReference>
<dbReference type="Proteomes" id="UP000003936">
    <property type="component" value="Chromosome"/>
</dbReference>
<dbReference type="GO" id="GO:0003723">
    <property type="term" value="F:RNA binding"/>
    <property type="evidence" value="ECO:0007669"/>
    <property type="project" value="InterPro"/>
</dbReference>
<protein>
    <recommendedName>
        <fullName evidence="5">tRNA pseudouridine synthase B</fullName>
        <ecNumber evidence="5">5.4.99.25</ecNumber>
    </recommendedName>
    <alternativeName>
        <fullName evidence="5">tRNA pseudouridine(55) synthase</fullName>
        <shortName evidence="5">Psi55 synthase</shortName>
    </alternativeName>
    <alternativeName>
        <fullName evidence="5">tRNA pseudouridylate synthase</fullName>
    </alternativeName>
    <alternativeName>
        <fullName evidence="5">tRNA-uridine isomerase</fullName>
    </alternativeName>
</protein>
<feature type="domain" description="Pseudouridine synthase II N-terminal" evidence="6">
    <location>
        <begin position="33"/>
        <end position="180"/>
    </location>
</feature>
<dbReference type="Gene3D" id="3.30.2350.10">
    <property type="entry name" value="Pseudouridine synthase"/>
    <property type="match status" value="1"/>
</dbReference>
<feature type="domain" description="tRNA pseudouridine synthase II TruB subfamily 1 C-terminal" evidence="7">
    <location>
        <begin position="251"/>
        <end position="308"/>
    </location>
</feature>
<evidence type="ECO:0000259" key="7">
    <source>
        <dbReference type="Pfam" id="PF09157"/>
    </source>
</evidence>
<keyword evidence="10" id="KW-1185">Reference proteome</keyword>
<dbReference type="PANTHER" id="PTHR13767:SF2">
    <property type="entry name" value="PSEUDOURIDYLATE SYNTHASE TRUB1"/>
    <property type="match status" value="1"/>
</dbReference>
<dbReference type="AlphaFoldDB" id="J3TXI8"/>
<feature type="binding site" evidence="5">
    <location>
        <position position="43"/>
    </location>
    <ligand>
        <name>substrate</name>
    </ligand>
</feature>
<proteinExistence type="inferred from homology"/>
<comment type="catalytic activity">
    <reaction evidence="1 5">
        <text>uridine(55) in tRNA = pseudouridine(55) in tRNA</text>
        <dbReference type="Rhea" id="RHEA:42532"/>
        <dbReference type="Rhea" id="RHEA-COMP:10101"/>
        <dbReference type="Rhea" id="RHEA-COMP:10102"/>
        <dbReference type="ChEBI" id="CHEBI:65314"/>
        <dbReference type="ChEBI" id="CHEBI:65315"/>
        <dbReference type="EC" id="5.4.99.25"/>
    </reaction>
</comment>
<feature type="binding site" evidence="5">
    <location>
        <position position="200"/>
    </location>
    <ligand>
        <name>substrate</name>
    </ligand>
</feature>
<feature type="binding site" evidence="5">
    <location>
        <position position="179"/>
    </location>
    <ligand>
        <name>substrate</name>
    </ligand>
</feature>
<keyword evidence="4 5" id="KW-0413">Isomerase</keyword>
<dbReference type="EMBL" id="CP003546">
    <property type="protein sequence ID" value="AFP84890.1"/>
    <property type="molecule type" value="Genomic_DNA"/>
</dbReference>
<dbReference type="OrthoDB" id="9802309at2"/>
<evidence type="ECO:0000259" key="8">
    <source>
        <dbReference type="Pfam" id="PF16198"/>
    </source>
</evidence>
<organism evidence="9 10">
    <name type="scientific">secondary endosymbiont of Ctenarytaina eucalypti</name>
    <dbReference type="NCBI Taxonomy" id="1199245"/>
    <lineage>
        <taxon>Bacteria</taxon>
        <taxon>Pseudomonadati</taxon>
        <taxon>Pseudomonadota</taxon>
        <taxon>Gammaproteobacteria</taxon>
        <taxon>Enterobacterales</taxon>
        <taxon>Enterobacteriaceae</taxon>
        <taxon>aphid secondary symbionts</taxon>
    </lineage>
</organism>
<feature type="active site" description="Nucleophile" evidence="5">
    <location>
        <position position="48"/>
    </location>
</feature>
<feature type="binding site" evidence="5">
    <location>
        <position position="76"/>
    </location>
    <ligand>
        <name>substrate</name>
    </ligand>
</feature>
<dbReference type="EC" id="5.4.99.25" evidence="5"/>
<evidence type="ECO:0000313" key="9">
    <source>
        <dbReference type="EMBL" id="AFP84890.1"/>
    </source>
</evidence>
<evidence type="ECO:0000256" key="2">
    <source>
        <dbReference type="ARBA" id="ARBA00005642"/>
    </source>
</evidence>
<dbReference type="InterPro" id="IPR036974">
    <property type="entry name" value="PUA_sf"/>
</dbReference>
<dbReference type="KEGG" id="sect:A359_04980"/>
<dbReference type="NCBIfam" id="TIGR00431">
    <property type="entry name" value="TruB"/>
    <property type="match status" value="1"/>
</dbReference>
<dbReference type="SUPFAM" id="SSF88697">
    <property type="entry name" value="PUA domain-like"/>
    <property type="match status" value="1"/>
</dbReference>
<dbReference type="InterPro" id="IPR002501">
    <property type="entry name" value="PsdUridine_synth_N"/>
</dbReference>
<reference evidence="9 10" key="1">
    <citation type="journal article" date="2012" name="Mol. Biol. Evol.">
        <title>Genome reduction and co-evolution between the primary and secondary bacterial symbionts of psyllids.</title>
        <authorList>
            <person name="Sloan D.B."/>
            <person name="Moran N.A."/>
        </authorList>
    </citation>
    <scope>NUCLEOTIDE SEQUENCE [LARGE SCALE GENOMIC DNA]</scope>
    <source>
        <strain evidence="9">Ceuc_S</strain>
    </source>
</reference>
<gene>
    <name evidence="5" type="primary">truB</name>
    <name evidence="9" type="ORF">A359_04980</name>
</gene>
<evidence type="ECO:0000256" key="5">
    <source>
        <dbReference type="HAMAP-Rule" id="MF_01080"/>
    </source>
</evidence>
<dbReference type="InterPro" id="IPR014780">
    <property type="entry name" value="tRNA_psdUridine_synth_TruB"/>
</dbReference>
<dbReference type="PANTHER" id="PTHR13767">
    <property type="entry name" value="TRNA-PSEUDOURIDINE SYNTHASE"/>
    <property type="match status" value="1"/>
</dbReference>
<dbReference type="Pfam" id="PF01509">
    <property type="entry name" value="TruB_N"/>
    <property type="match status" value="1"/>
</dbReference>
<sequence>MSRLIRRGRNIDGIILLDKSIGISSNDLLQRVKHLFRANKAGHTGSLDPLATGMLPVCLGEATKFSQHLLSADKRYRVTARLGIRTNTYDAEGKTVSIRPVLLEEKLLEAALEHFRGEGRQIPSMFSALKHQGRPLYEYARKGINVVRKERPIYVYDLRLLHWNLTEVKLEIHCSKGTYIRTMVDDLGERLGCGAHVIALRRLGVACFPRKRMITLATLEGIASEAPGHPETLAQLDSLLLPIDSALTEMPEVNLGIETAERIRLGQKVAITVPKKVGLVRLTEGGARRFFGIGELEASGLLTPRRLINK</sequence>
<dbReference type="PATRIC" id="fig|1199245.3.peg.603"/>
<comment type="similarity">
    <text evidence="2 5">Belongs to the pseudouridine synthase TruB family. Type 1 subfamily.</text>
</comment>
<dbReference type="STRING" id="1199245.A359_04980"/>